<gene>
    <name evidence="2" type="ORF">BIV23_37235</name>
</gene>
<reference evidence="2 3" key="1">
    <citation type="submission" date="2016-10" db="EMBL/GenBank/DDBJ databases">
        <title>Genome sequence of Streptomyces sp. MUSC 1.</title>
        <authorList>
            <person name="Lee L.-H."/>
            <person name="Ser H.-L."/>
            <person name="Law J.W.-F."/>
        </authorList>
    </citation>
    <scope>NUCLEOTIDE SEQUENCE [LARGE SCALE GENOMIC DNA]</scope>
    <source>
        <strain evidence="2 3">MUSC 1</strain>
    </source>
</reference>
<name>A0A1S2PII4_9ACTN</name>
<accession>A0A1S2PII4</accession>
<dbReference type="EMBL" id="MLYO01000073">
    <property type="protein sequence ID" value="OIJ93598.1"/>
    <property type="molecule type" value="Genomic_DNA"/>
</dbReference>
<sequence>MLLTGRKTALYDAILALTPYCDSAVREFAYRSALRNGDDETHAAVTADAAMLLIARDRQRTGTEQLQETTRIPAHRVRDLFPLSLALTSPVLPNLLNQLGTPKKAAHHE</sequence>
<evidence type="ECO:0000259" key="1">
    <source>
        <dbReference type="Pfam" id="PF20182"/>
    </source>
</evidence>
<dbReference type="Proteomes" id="UP000179642">
    <property type="component" value="Unassembled WGS sequence"/>
</dbReference>
<keyword evidence="3" id="KW-1185">Reference proteome</keyword>
<dbReference type="AlphaFoldDB" id="A0A1S2PII4"/>
<comment type="caution">
    <text evidence="2">The sequence shown here is derived from an EMBL/GenBank/DDBJ whole genome shotgun (WGS) entry which is preliminary data.</text>
</comment>
<dbReference type="Pfam" id="PF20182">
    <property type="entry name" value="DUF6545"/>
    <property type="match status" value="1"/>
</dbReference>
<dbReference type="OrthoDB" id="4328840at2"/>
<protein>
    <recommendedName>
        <fullName evidence="1">DUF6545 domain-containing protein</fullName>
    </recommendedName>
</protein>
<dbReference type="InterPro" id="IPR046675">
    <property type="entry name" value="DUF6545"/>
</dbReference>
<organism evidence="2 3">
    <name type="scientific">Streptomyces monashensis</name>
    <dbReference type="NCBI Taxonomy" id="1678012"/>
    <lineage>
        <taxon>Bacteria</taxon>
        <taxon>Bacillati</taxon>
        <taxon>Actinomycetota</taxon>
        <taxon>Actinomycetes</taxon>
        <taxon>Kitasatosporales</taxon>
        <taxon>Streptomycetaceae</taxon>
        <taxon>Streptomyces</taxon>
    </lineage>
</organism>
<evidence type="ECO:0000313" key="2">
    <source>
        <dbReference type="EMBL" id="OIJ93598.1"/>
    </source>
</evidence>
<evidence type="ECO:0000313" key="3">
    <source>
        <dbReference type="Proteomes" id="UP000179642"/>
    </source>
</evidence>
<proteinExistence type="predicted"/>
<feature type="domain" description="DUF6545" evidence="1">
    <location>
        <begin position="12"/>
        <end position="71"/>
    </location>
</feature>